<dbReference type="Proteomes" id="UP000001683">
    <property type="component" value="Chromosome"/>
</dbReference>
<evidence type="ECO:0000313" key="7">
    <source>
        <dbReference type="Proteomes" id="UP000001683"/>
    </source>
</evidence>
<keyword evidence="7" id="KW-1185">Reference proteome</keyword>
<dbReference type="InterPro" id="IPR013563">
    <property type="entry name" value="Oligopep_ABC_C"/>
</dbReference>
<sequence>MSEEPILKVENLKKYFPIRAGILSRVVNHVKAVDGISFSIYPGETFGLVGESGCGKSTTGLTVLNLHEATAGNIEYRGNVINEIDKEELRKLRKDMQIIFQDPFSSLNPKMMVGDAIGEPLEEHGITKGKETRDRVIEMLEVCGLEASHYYRYPHEFSGGQRQRIGIARSLALNPSFIVADEPISALDASIQAQIMTLLEELQEEFNFTYIFIAHDLTAVKYLCDRVAVMYLGHIVELAPTENLFKDPLHPYTQALISAIPVMDPLAKKEKILLEGDIPSPVNPPSGCRFHTRCRIAEDICTREIPQLEEKEDGHEVACHLVK</sequence>
<keyword evidence="3" id="KW-0547">Nucleotide-binding</keyword>
<dbReference type="InParanoid" id="B2A2X4"/>
<dbReference type="KEGG" id="nth:Nther_2794"/>
<dbReference type="HOGENOM" id="CLU_000604_1_23_9"/>
<name>B2A2X4_NATTJ</name>
<reference evidence="6 7" key="2">
    <citation type="journal article" date="2011" name="J. Bacteriol.">
        <title>Complete genome sequence of the anaerobic, halophilic alkalithermophile Natranaerobius thermophilus JW/NM-WN-LF.</title>
        <authorList>
            <person name="Zhao B."/>
            <person name="Mesbah N.M."/>
            <person name="Dalin E."/>
            <person name="Goodwin L."/>
            <person name="Nolan M."/>
            <person name="Pitluck S."/>
            <person name="Chertkov O."/>
            <person name="Brettin T.S."/>
            <person name="Han J."/>
            <person name="Larimer F.W."/>
            <person name="Land M.L."/>
            <person name="Hauser L."/>
            <person name="Kyrpides N."/>
            <person name="Wiegel J."/>
        </authorList>
    </citation>
    <scope>NUCLEOTIDE SEQUENCE [LARGE SCALE GENOMIC DNA]</scope>
    <source>
        <strain evidence="7">ATCC BAA-1301 / DSM 18059 / JW/NM-WN-LF</strain>
    </source>
</reference>
<evidence type="ECO:0000259" key="5">
    <source>
        <dbReference type="PROSITE" id="PS50893"/>
    </source>
</evidence>
<dbReference type="InterPro" id="IPR003439">
    <property type="entry name" value="ABC_transporter-like_ATP-bd"/>
</dbReference>
<dbReference type="PANTHER" id="PTHR43776:SF8">
    <property type="entry name" value="ABC TRANSPORTER, ATP-BINDING PROTEIN"/>
    <property type="match status" value="1"/>
</dbReference>
<dbReference type="STRING" id="457570.Nther_2794"/>
<evidence type="ECO:0000256" key="3">
    <source>
        <dbReference type="ARBA" id="ARBA00022741"/>
    </source>
</evidence>
<dbReference type="SMART" id="SM00382">
    <property type="entry name" value="AAA"/>
    <property type="match status" value="1"/>
</dbReference>
<dbReference type="Pfam" id="PF00005">
    <property type="entry name" value="ABC_tran"/>
    <property type="match status" value="1"/>
</dbReference>
<keyword evidence="2" id="KW-0813">Transport</keyword>
<proteinExistence type="inferred from homology"/>
<dbReference type="EMBL" id="CP001034">
    <property type="protein sequence ID" value="ACB86342.1"/>
    <property type="molecule type" value="Genomic_DNA"/>
</dbReference>
<dbReference type="PROSITE" id="PS00211">
    <property type="entry name" value="ABC_TRANSPORTER_1"/>
    <property type="match status" value="1"/>
</dbReference>
<evidence type="ECO:0000256" key="2">
    <source>
        <dbReference type="ARBA" id="ARBA00022448"/>
    </source>
</evidence>
<organism evidence="6 7">
    <name type="scientific">Natranaerobius thermophilus (strain ATCC BAA-1301 / DSM 18059 / JW/NM-WN-LF)</name>
    <dbReference type="NCBI Taxonomy" id="457570"/>
    <lineage>
        <taxon>Bacteria</taxon>
        <taxon>Bacillati</taxon>
        <taxon>Bacillota</taxon>
        <taxon>Clostridia</taxon>
        <taxon>Natranaerobiales</taxon>
        <taxon>Natranaerobiaceae</taxon>
        <taxon>Natranaerobius</taxon>
    </lineage>
</organism>
<dbReference type="FunFam" id="3.40.50.300:FF:000016">
    <property type="entry name" value="Oligopeptide ABC transporter ATP-binding component"/>
    <property type="match status" value="1"/>
</dbReference>
<dbReference type="AlphaFoldDB" id="B2A2X4"/>
<gene>
    <name evidence="6" type="ordered locus">Nther_2794</name>
</gene>
<dbReference type="InterPro" id="IPR027417">
    <property type="entry name" value="P-loop_NTPase"/>
</dbReference>
<dbReference type="InterPro" id="IPR003593">
    <property type="entry name" value="AAA+_ATPase"/>
</dbReference>
<dbReference type="PROSITE" id="PS50893">
    <property type="entry name" value="ABC_TRANSPORTER_2"/>
    <property type="match status" value="1"/>
</dbReference>
<evidence type="ECO:0000313" key="6">
    <source>
        <dbReference type="EMBL" id="ACB86342.1"/>
    </source>
</evidence>
<dbReference type="GO" id="GO:0055085">
    <property type="term" value="P:transmembrane transport"/>
    <property type="evidence" value="ECO:0007669"/>
    <property type="project" value="UniProtKB-ARBA"/>
</dbReference>
<dbReference type="InterPro" id="IPR017871">
    <property type="entry name" value="ABC_transporter-like_CS"/>
</dbReference>
<dbReference type="eggNOG" id="COG4608">
    <property type="taxonomic scope" value="Bacteria"/>
</dbReference>
<dbReference type="Pfam" id="PF08352">
    <property type="entry name" value="oligo_HPY"/>
    <property type="match status" value="1"/>
</dbReference>
<dbReference type="GO" id="GO:0015833">
    <property type="term" value="P:peptide transport"/>
    <property type="evidence" value="ECO:0007669"/>
    <property type="project" value="InterPro"/>
</dbReference>
<dbReference type="CDD" id="cd03257">
    <property type="entry name" value="ABC_NikE_OppD_transporters"/>
    <property type="match status" value="1"/>
</dbReference>
<protein>
    <submittedName>
        <fullName evidence="6">Oligopeptide/dipeptide ABC transporter, ATPase subunit</fullName>
    </submittedName>
</protein>
<reference evidence="6 7" key="1">
    <citation type="submission" date="2008-04" db="EMBL/GenBank/DDBJ databases">
        <title>Complete sequence of chromosome of Natranaerobius thermophilus JW/NM-WN-LF.</title>
        <authorList>
            <consortium name="US DOE Joint Genome Institute"/>
            <person name="Copeland A."/>
            <person name="Lucas S."/>
            <person name="Lapidus A."/>
            <person name="Glavina del Rio T."/>
            <person name="Dalin E."/>
            <person name="Tice H."/>
            <person name="Bruce D."/>
            <person name="Goodwin L."/>
            <person name="Pitluck S."/>
            <person name="Chertkov O."/>
            <person name="Brettin T."/>
            <person name="Detter J.C."/>
            <person name="Han C."/>
            <person name="Kuske C.R."/>
            <person name="Schmutz J."/>
            <person name="Larimer F."/>
            <person name="Land M."/>
            <person name="Hauser L."/>
            <person name="Kyrpides N."/>
            <person name="Lykidis A."/>
            <person name="Mesbah N.M."/>
            <person name="Wiegel J."/>
        </authorList>
    </citation>
    <scope>NUCLEOTIDE SEQUENCE [LARGE SCALE GENOMIC DNA]</scope>
    <source>
        <strain evidence="7">ATCC BAA-1301 / DSM 18059 / JW/NM-WN-LF</strain>
    </source>
</reference>
<dbReference type="SUPFAM" id="SSF52540">
    <property type="entry name" value="P-loop containing nucleoside triphosphate hydrolases"/>
    <property type="match status" value="1"/>
</dbReference>
<dbReference type="PANTHER" id="PTHR43776">
    <property type="entry name" value="TRANSPORT ATP-BINDING PROTEIN"/>
    <property type="match status" value="1"/>
</dbReference>
<dbReference type="GO" id="GO:0005524">
    <property type="term" value="F:ATP binding"/>
    <property type="evidence" value="ECO:0007669"/>
    <property type="project" value="UniProtKB-KW"/>
</dbReference>
<accession>B2A2X4</accession>
<dbReference type="Gene3D" id="3.40.50.300">
    <property type="entry name" value="P-loop containing nucleotide triphosphate hydrolases"/>
    <property type="match status" value="1"/>
</dbReference>
<dbReference type="GO" id="GO:0016887">
    <property type="term" value="F:ATP hydrolysis activity"/>
    <property type="evidence" value="ECO:0007669"/>
    <property type="project" value="InterPro"/>
</dbReference>
<comment type="similarity">
    <text evidence="1">Belongs to the ABC transporter superfamily.</text>
</comment>
<evidence type="ECO:0000256" key="1">
    <source>
        <dbReference type="ARBA" id="ARBA00005417"/>
    </source>
</evidence>
<keyword evidence="4" id="KW-0067">ATP-binding</keyword>
<dbReference type="NCBIfam" id="TIGR01727">
    <property type="entry name" value="oligo_HPY"/>
    <property type="match status" value="1"/>
</dbReference>
<dbReference type="RefSeq" id="WP_012449175.1">
    <property type="nucleotide sequence ID" value="NC_010718.1"/>
</dbReference>
<dbReference type="InterPro" id="IPR050319">
    <property type="entry name" value="ABC_transp_ATP-bind"/>
</dbReference>
<evidence type="ECO:0000256" key="4">
    <source>
        <dbReference type="ARBA" id="ARBA00022840"/>
    </source>
</evidence>
<feature type="domain" description="ABC transporter" evidence="5">
    <location>
        <begin position="7"/>
        <end position="257"/>
    </location>
</feature>